<dbReference type="InterPro" id="IPR008999">
    <property type="entry name" value="Actin-crosslinking"/>
</dbReference>
<name>A0ABY7H911_9BACT</name>
<dbReference type="Proteomes" id="UP001164459">
    <property type="component" value="Chromosome"/>
</dbReference>
<organism evidence="4 5">
    <name type="scientific">Nannocystis punicea</name>
    <dbReference type="NCBI Taxonomy" id="2995304"/>
    <lineage>
        <taxon>Bacteria</taxon>
        <taxon>Pseudomonadati</taxon>
        <taxon>Myxococcota</taxon>
        <taxon>Polyangia</taxon>
        <taxon>Nannocystales</taxon>
        <taxon>Nannocystaceae</taxon>
        <taxon>Nannocystis</taxon>
    </lineage>
</organism>
<dbReference type="CDD" id="cd00257">
    <property type="entry name" value="beta-trefoil_FSCN-like"/>
    <property type="match status" value="1"/>
</dbReference>
<dbReference type="Gene3D" id="2.170.15.10">
    <property type="entry name" value="Proaerolysin, chain A, domain 3"/>
    <property type="match status" value="1"/>
</dbReference>
<feature type="domain" description="Aerolysin-like C-terminal" evidence="3">
    <location>
        <begin position="172"/>
        <end position="293"/>
    </location>
</feature>
<evidence type="ECO:0000313" key="5">
    <source>
        <dbReference type="Proteomes" id="UP001164459"/>
    </source>
</evidence>
<evidence type="ECO:0000313" key="4">
    <source>
        <dbReference type="EMBL" id="WAS95753.1"/>
    </source>
</evidence>
<sequence>MPNNTQYDFIIAKVRGPNNEVMALSVDVVHNDVVLAVHDYRDTKQMWEKRLRNANDEKIFGLVNRSTGKCIARASADNGAALRLVNAGSLGTDDLAAWQHDNVQGTYNALASVQDWEQKVNAAGNGPYPAGSRVISWGWDGGDDNELWRFLSANSSNVLKRIDFDLNAGTIADLDPSIVTQQLINNDSDVDQSQTLTYETKESKTETYEASAALELSVVHTVEVGAPVGFKTSLQLGAKVTTSITFGQSSTKEQTVSLTTPVVVPKRTSVTVKVLVRRGRIDMPFTATYECTYPDGTVVEVKKTGMYHQVSAYDVHTNIETPLPVKPSVHVGSTLEITNSTHLKQLGIRPDMSIYVHPNRDVWERWKVEDAGKGQVYLRSAAHGTFLGSRQDGSVYGTVNRDLWERWYILPVAPDLVLIRSAQWGLHLGARPDDSIYTHLNTYEWERWRLRSV</sequence>
<evidence type="ECO:0000259" key="3">
    <source>
        <dbReference type="Pfam" id="PF01117"/>
    </source>
</evidence>
<dbReference type="SUPFAM" id="SSF56973">
    <property type="entry name" value="Aerolisin/ETX pore-forming domain"/>
    <property type="match status" value="1"/>
</dbReference>
<dbReference type="SUPFAM" id="SSF50405">
    <property type="entry name" value="Actin-crosslinking proteins"/>
    <property type="match status" value="1"/>
</dbReference>
<accession>A0ABY7H911</accession>
<gene>
    <name evidence="4" type="ORF">O0S08_06285</name>
</gene>
<dbReference type="PANTHER" id="PTHR39244:SF5">
    <property type="entry name" value="NATTERIN-3-LIKE"/>
    <property type="match status" value="1"/>
</dbReference>
<keyword evidence="5" id="KW-1185">Reference proteome</keyword>
<dbReference type="EMBL" id="CP114040">
    <property type="protein sequence ID" value="WAS95753.1"/>
    <property type="molecule type" value="Genomic_DNA"/>
</dbReference>
<dbReference type="SUPFAM" id="SSF50370">
    <property type="entry name" value="Ricin B-like lectins"/>
    <property type="match status" value="1"/>
</dbReference>
<dbReference type="PANTHER" id="PTHR39244">
    <property type="entry name" value="NATTERIN-4"/>
    <property type="match status" value="1"/>
</dbReference>
<proteinExistence type="inferred from homology"/>
<comment type="similarity">
    <text evidence="1">Belongs to the aerolysin family.</text>
</comment>
<protein>
    <submittedName>
        <fullName evidence="4">Aerolysin family beta-barrel pore-forming toxin</fullName>
    </submittedName>
</protein>
<reference evidence="4" key="1">
    <citation type="submission" date="2022-11" db="EMBL/GenBank/DDBJ databases">
        <title>Minimal conservation of predation-associated metabolite biosynthetic gene clusters underscores biosynthetic potential of Myxococcota including descriptions for ten novel species: Archangium lansinium sp. nov., Myxococcus landrumus sp. nov., Nannocystis bai.</title>
        <authorList>
            <person name="Ahearne A."/>
            <person name="Stevens C."/>
            <person name="Dowd S."/>
        </authorList>
    </citation>
    <scope>NUCLEOTIDE SEQUENCE</scope>
    <source>
        <strain evidence="4">Fl3</strain>
    </source>
</reference>
<evidence type="ECO:0000256" key="2">
    <source>
        <dbReference type="ARBA" id="ARBA00023157"/>
    </source>
</evidence>
<keyword evidence="2" id="KW-1015">Disulfide bond</keyword>
<dbReference type="InterPro" id="IPR055267">
    <property type="entry name" value="Aerolysin-like_C"/>
</dbReference>
<evidence type="ECO:0000256" key="1">
    <source>
        <dbReference type="ARBA" id="ARBA00009831"/>
    </source>
</evidence>
<dbReference type="RefSeq" id="WP_269038097.1">
    <property type="nucleotide sequence ID" value="NZ_CP114040.1"/>
</dbReference>
<dbReference type="Gene3D" id="2.80.10.50">
    <property type="match status" value="1"/>
</dbReference>
<dbReference type="InterPro" id="IPR035992">
    <property type="entry name" value="Ricin_B-like_lectins"/>
</dbReference>
<dbReference type="InterPro" id="IPR053237">
    <property type="entry name" value="Natterin_C"/>
</dbReference>
<dbReference type="Pfam" id="PF01117">
    <property type="entry name" value="Aerolysin"/>
    <property type="match status" value="1"/>
</dbReference>